<reference evidence="2" key="1">
    <citation type="submission" date="2020-08" db="EMBL/GenBank/DDBJ databases">
        <title>Multicomponent nature underlies the extraordinary mechanical properties of spider dragline silk.</title>
        <authorList>
            <person name="Kono N."/>
            <person name="Nakamura H."/>
            <person name="Mori M."/>
            <person name="Yoshida Y."/>
            <person name="Ohtoshi R."/>
            <person name="Malay A.D."/>
            <person name="Moran D.A.P."/>
            <person name="Tomita M."/>
            <person name="Numata K."/>
            <person name="Arakawa K."/>
        </authorList>
    </citation>
    <scope>NUCLEOTIDE SEQUENCE</scope>
</reference>
<proteinExistence type="predicted"/>
<keyword evidence="1" id="KW-0812">Transmembrane</keyword>
<dbReference type="Proteomes" id="UP000887013">
    <property type="component" value="Unassembled WGS sequence"/>
</dbReference>
<evidence type="ECO:0000313" key="2">
    <source>
        <dbReference type="EMBL" id="GFS71077.1"/>
    </source>
</evidence>
<dbReference type="EMBL" id="BMAW01000852">
    <property type="protein sequence ID" value="GFS71077.1"/>
    <property type="molecule type" value="Genomic_DNA"/>
</dbReference>
<keyword evidence="1" id="KW-1133">Transmembrane helix</keyword>
<accession>A0A8X6MPL3</accession>
<evidence type="ECO:0000256" key="1">
    <source>
        <dbReference type="SAM" id="Phobius"/>
    </source>
</evidence>
<name>A0A8X6MPL3_NEPPI</name>
<dbReference type="AlphaFoldDB" id="A0A8X6MPL3"/>
<organism evidence="2 3">
    <name type="scientific">Nephila pilipes</name>
    <name type="common">Giant wood spider</name>
    <name type="synonym">Nephila maculata</name>
    <dbReference type="NCBI Taxonomy" id="299642"/>
    <lineage>
        <taxon>Eukaryota</taxon>
        <taxon>Metazoa</taxon>
        <taxon>Ecdysozoa</taxon>
        <taxon>Arthropoda</taxon>
        <taxon>Chelicerata</taxon>
        <taxon>Arachnida</taxon>
        <taxon>Araneae</taxon>
        <taxon>Araneomorphae</taxon>
        <taxon>Entelegynae</taxon>
        <taxon>Araneoidea</taxon>
        <taxon>Nephilidae</taxon>
        <taxon>Nephila</taxon>
    </lineage>
</organism>
<protein>
    <submittedName>
        <fullName evidence="2">Uncharacterized protein</fullName>
    </submittedName>
</protein>
<dbReference type="OrthoDB" id="6417584at2759"/>
<keyword evidence="1" id="KW-0472">Membrane</keyword>
<sequence length="76" mass="8806">MGSKYKRFLLIMELFELYQTSFLHVIIITILLLTIFPLRSYAFACITCMFPIFHPLCCCLFHTCCDMKKNANATAS</sequence>
<feature type="transmembrane region" description="Helical" evidence="1">
    <location>
        <begin position="12"/>
        <end position="35"/>
    </location>
</feature>
<evidence type="ECO:0000313" key="3">
    <source>
        <dbReference type="Proteomes" id="UP000887013"/>
    </source>
</evidence>
<feature type="transmembrane region" description="Helical" evidence="1">
    <location>
        <begin position="41"/>
        <end position="61"/>
    </location>
</feature>
<keyword evidence="3" id="KW-1185">Reference proteome</keyword>
<comment type="caution">
    <text evidence="2">The sequence shown here is derived from an EMBL/GenBank/DDBJ whole genome shotgun (WGS) entry which is preliminary data.</text>
</comment>
<gene>
    <name evidence="2" type="ORF">NPIL_143971</name>
</gene>